<feature type="signal peptide" evidence="5">
    <location>
        <begin position="1"/>
        <end position="24"/>
    </location>
</feature>
<comment type="caution">
    <text evidence="7">The sequence shown here is derived from an EMBL/GenBank/DDBJ whole genome shotgun (WGS) entry which is preliminary data.</text>
</comment>
<dbReference type="Gene3D" id="3.40.190.10">
    <property type="entry name" value="Periplasmic binding protein-like II"/>
    <property type="match status" value="1"/>
</dbReference>
<dbReference type="PANTHER" id="PTHR30290">
    <property type="entry name" value="PERIPLASMIC BINDING COMPONENT OF ABC TRANSPORTER"/>
    <property type="match status" value="1"/>
</dbReference>
<dbReference type="InterPro" id="IPR000914">
    <property type="entry name" value="SBP_5_dom"/>
</dbReference>
<keyword evidence="8" id="KW-1185">Reference proteome</keyword>
<feature type="domain" description="Solute-binding protein family 5" evidence="6">
    <location>
        <begin position="68"/>
        <end position="255"/>
    </location>
</feature>
<dbReference type="Pfam" id="PF00496">
    <property type="entry name" value="SBP_bac_5"/>
    <property type="match status" value="1"/>
</dbReference>
<evidence type="ECO:0000256" key="1">
    <source>
        <dbReference type="ARBA" id="ARBA00004418"/>
    </source>
</evidence>
<evidence type="ECO:0000259" key="6">
    <source>
        <dbReference type="Pfam" id="PF00496"/>
    </source>
</evidence>
<gene>
    <name evidence="7" type="ORF">ACERZ8_07105</name>
</gene>
<evidence type="ECO:0000313" key="7">
    <source>
        <dbReference type="EMBL" id="MFL4469645.1"/>
    </source>
</evidence>
<name>A0ABW8UR91_9RHOB</name>
<sequence>MRKLTAATAVALGVLAIGAGAVSAEKLTIGLASEPTSLDPHFHNLGPNNAMSVHIFDRLIAQDEKQRLSPGLAVSWEPIDDLTWEFKLREGVKFHDGSDFNADDVVCTMARAPDVPNSPSGYGTYLKGKEVIKIDDYTVHFKTAAPYPLMGNDISTIPVISEIGCDAATEDFNAGTAAIGTGPFKFQSYTPGESIVLVRNDDYWGEAPIWSEVEFRPITSGPSRVASLLAGDVDMISGVPTTDITTLEGNDDIQLSQWCVQPRDLPAHGPVPRGFALCEGQWRW</sequence>
<dbReference type="PROSITE" id="PS01040">
    <property type="entry name" value="SBP_BACTERIAL_5"/>
    <property type="match status" value="1"/>
</dbReference>
<dbReference type="InterPro" id="IPR039424">
    <property type="entry name" value="SBP_5"/>
</dbReference>
<evidence type="ECO:0000313" key="8">
    <source>
        <dbReference type="Proteomes" id="UP001627408"/>
    </source>
</evidence>
<dbReference type="SUPFAM" id="SSF53850">
    <property type="entry name" value="Periplasmic binding protein-like II"/>
    <property type="match status" value="1"/>
</dbReference>
<protein>
    <submittedName>
        <fullName evidence="7">ABC transporter substrate-binding protein</fullName>
    </submittedName>
</protein>
<evidence type="ECO:0000256" key="2">
    <source>
        <dbReference type="ARBA" id="ARBA00005695"/>
    </source>
</evidence>
<comment type="subcellular location">
    <subcellularLocation>
        <location evidence="1">Periplasm</location>
    </subcellularLocation>
</comment>
<feature type="chain" id="PRO_5046756370" evidence="5">
    <location>
        <begin position="25"/>
        <end position="284"/>
    </location>
</feature>
<keyword evidence="3" id="KW-0813">Transport</keyword>
<dbReference type="PANTHER" id="PTHR30290:SF9">
    <property type="entry name" value="OLIGOPEPTIDE-BINDING PROTEIN APPA"/>
    <property type="match status" value="1"/>
</dbReference>
<reference evidence="7 8" key="1">
    <citation type="submission" date="2024-08" db="EMBL/GenBank/DDBJ databases">
        <title>Tateyamaria sp. nov., isolated from marine algae.</title>
        <authorList>
            <person name="Choi B.J."/>
            <person name="Kim J.M."/>
            <person name="Lee J.K."/>
            <person name="Choi D.G."/>
            <person name="Bayburt H."/>
            <person name="Baek J.H."/>
            <person name="Han D.M."/>
            <person name="Jeon C.O."/>
        </authorList>
    </citation>
    <scope>NUCLEOTIDE SEQUENCE [LARGE SCALE GENOMIC DNA]</scope>
    <source>
        <strain evidence="7 8">KMU-156</strain>
    </source>
</reference>
<evidence type="ECO:0000256" key="4">
    <source>
        <dbReference type="ARBA" id="ARBA00022729"/>
    </source>
</evidence>
<accession>A0ABW8UR91</accession>
<dbReference type="Proteomes" id="UP001627408">
    <property type="component" value="Unassembled WGS sequence"/>
</dbReference>
<dbReference type="RefSeq" id="WP_407591517.1">
    <property type="nucleotide sequence ID" value="NZ_JBHDIY010000002.1"/>
</dbReference>
<evidence type="ECO:0000256" key="5">
    <source>
        <dbReference type="SAM" id="SignalP"/>
    </source>
</evidence>
<evidence type="ECO:0000256" key="3">
    <source>
        <dbReference type="ARBA" id="ARBA00022448"/>
    </source>
</evidence>
<dbReference type="Gene3D" id="3.90.76.10">
    <property type="entry name" value="Dipeptide-binding Protein, Domain 1"/>
    <property type="match status" value="1"/>
</dbReference>
<comment type="similarity">
    <text evidence="2">Belongs to the bacterial solute-binding protein 5 family.</text>
</comment>
<dbReference type="EMBL" id="JBHDIY010000002">
    <property type="protein sequence ID" value="MFL4469645.1"/>
    <property type="molecule type" value="Genomic_DNA"/>
</dbReference>
<organism evidence="7 8">
    <name type="scientific">Tateyamaria armeniaca</name>
    <dbReference type="NCBI Taxonomy" id="2518930"/>
    <lineage>
        <taxon>Bacteria</taxon>
        <taxon>Pseudomonadati</taxon>
        <taxon>Pseudomonadota</taxon>
        <taxon>Alphaproteobacteria</taxon>
        <taxon>Rhodobacterales</taxon>
        <taxon>Roseobacteraceae</taxon>
        <taxon>Tateyamaria</taxon>
    </lineage>
</organism>
<keyword evidence="4 5" id="KW-0732">Signal</keyword>
<proteinExistence type="inferred from homology"/>
<dbReference type="InterPro" id="IPR023765">
    <property type="entry name" value="SBP_5_CS"/>
</dbReference>